<reference evidence="1" key="1">
    <citation type="journal article" date="2013" name="Environ. Microbiol.">
        <title>Microbiota from the distal guts of lean and obese adolescents exhibit partial functional redundancy besides clear differences in community structure.</title>
        <authorList>
            <person name="Ferrer M."/>
            <person name="Ruiz A."/>
            <person name="Lanza F."/>
            <person name="Haange S.B."/>
            <person name="Oberbach A."/>
            <person name="Till H."/>
            <person name="Bargiela R."/>
            <person name="Campoy C."/>
            <person name="Segura M.T."/>
            <person name="Richter M."/>
            <person name="von Bergen M."/>
            <person name="Seifert J."/>
            <person name="Suarez A."/>
        </authorList>
    </citation>
    <scope>NUCLEOTIDE SEQUENCE</scope>
</reference>
<dbReference type="AlphaFoldDB" id="K1TSI6"/>
<evidence type="ECO:0000313" key="1">
    <source>
        <dbReference type="EMBL" id="EKC70554.1"/>
    </source>
</evidence>
<dbReference type="EMBL" id="AJWZ01002589">
    <property type="protein sequence ID" value="EKC70554.1"/>
    <property type="molecule type" value="Genomic_DNA"/>
</dbReference>
<protein>
    <submittedName>
        <fullName evidence="1">Uncharacterized protein</fullName>
    </submittedName>
</protein>
<comment type="caution">
    <text evidence="1">The sequence shown here is derived from an EMBL/GenBank/DDBJ whole genome shotgun (WGS) entry which is preliminary data.</text>
</comment>
<proteinExistence type="predicted"/>
<organism evidence="1">
    <name type="scientific">human gut metagenome</name>
    <dbReference type="NCBI Taxonomy" id="408170"/>
    <lineage>
        <taxon>unclassified sequences</taxon>
        <taxon>metagenomes</taxon>
        <taxon>organismal metagenomes</taxon>
    </lineage>
</organism>
<name>K1TSI6_9ZZZZ</name>
<sequence length="260" mass="29816">MLFSSAGENVNEIFKAHSDACVIEGFIDGGPYDRIRRMAEKDDTTTTTLLDRNKIVTDRYYLYLYLPLNSHVGLMFLERKKGQDIHTPMELFLNEILKVRNNIHVERYVPQSIIEDFKDEGIIDSFTFTDTIVSPVLDGNAVEQQESNYDVSVSIKPRAGEAFGYNMLQDALNSVGNFAVNFGNRVKSLSQFRTKKARIQRNNEGYNFSIGDDLKIRPMIEISDEIHDRDNDTLKHDEAYAMVNDLLGQIKDDIYPIQEE</sequence>
<gene>
    <name evidence="1" type="ORF">OBE_03835</name>
</gene>
<accession>K1TSI6</accession>